<dbReference type="AlphaFoldDB" id="A0AAE9XFC3"/>
<gene>
    <name evidence="1" type="ORF">PML95_07745</name>
</gene>
<dbReference type="Gene3D" id="3.30.70.120">
    <property type="match status" value="2"/>
</dbReference>
<sequence length="218" mass="23841">MASLLLTTIVDVGKGSKVLKIARKHGITGGTIFYGKGAVNDKLLKLLALTDVKKELVLTIGKEECVRETIEDLRKCLKLDKKGQGICFTMGIGQYVGLHYEEKKDDRDIMAKGEQSMFELITVIVERGQADDVIDLANDAGVEGATVIHGRGSGIHERSKVFAMSIEPEKDVVLLITKKSDTAEVIQLIDRALDLEKPGSGVLFVQPIMDAIGIYRED</sequence>
<accession>A0AAE9XFC3</accession>
<evidence type="ECO:0000313" key="1">
    <source>
        <dbReference type="EMBL" id="WCG22287.1"/>
    </source>
</evidence>
<organism evidence="1 2">
    <name type="scientific">Vagococcus lutrae</name>
    <dbReference type="NCBI Taxonomy" id="81947"/>
    <lineage>
        <taxon>Bacteria</taxon>
        <taxon>Bacillati</taxon>
        <taxon>Bacillota</taxon>
        <taxon>Bacilli</taxon>
        <taxon>Lactobacillales</taxon>
        <taxon>Enterococcaceae</taxon>
        <taxon>Vagococcus</taxon>
    </lineage>
</organism>
<evidence type="ECO:0000313" key="2">
    <source>
        <dbReference type="Proteomes" id="UP001179600"/>
    </source>
</evidence>
<dbReference type="EMBL" id="CP116507">
    <property type="protein sequence ID" value="WCG22287.1"/>
    <property type="molecule type" value="Genomic_DNA"/>
</dbReference>
<proteinExistence type="predicted"/>
<dbReference type="InterPro" id="IPR011322">
    <property type="entry name" value="N-reg_PII-like_a/b"/>
</dbReference>
<dbReference type="InterPro" id="IPR015867">
    <property type="entry name" value="N-reg_PII/ATP_PRibTrfase_C"/>
</dbReference>
<dbReference type="RefSeq" id="WP_202584711.1">
    <property type="nucleotide sequence ID" value="NZ_BKBT01000001.1"/>
</dbReference>
<reference evidence="1" key="1">
    <citation type="submission" date="2023-01" db="EMBL/GenBank/DDBJ databases">
        <title>Oxazolidinone resistance genes in florfenicol resistant enterococci from beef cattle and veal calves at slaughter.</title>
        <authorList>
            <person name="Biggel M."/>
        </authorList>
    </citation>
    <scope>NUCLEOTIDE SEQUENCE</scope>
    <source>
        <strain evidence="1">K204-1</strain>
    </source>
</reference>
<dbReference type="SMART" id="SM00938">
    <property type="entry name" value="P-II"/>
    <property type="match status" value="1"/>
</dbReference>
<dbReference type="PROSITE" id="PS51343">
    <property type="entry name" value="PII_GLNB_DOM"/>
    <property type="match status" value="1"/>
</dbReference>
<dbReference type="GO" id="GO:0006808">
    <property type="term" value="P:regulation of nitrogen utilization"/>
    <property type="evidence" value="ECO:0007669"/>
    <property type="project" value="InterPro"/>
</dbReference>
<protein>
    <submittedName>
        <fullName evidence="1">P-II family nitrogen regulator</fullName>
    </submittedName>
</protein>
<dbReference type="GO" id="GO:0030234">
    <property type="term" value="F:enzyme regulator activity"/>
    <property type="evidence" value="ECO:0007669"/>
    <property type="project" value="InterPro"/>
</dbReference>
<dbReference type="InterPro" id="IPR002187">
    <property type="entry name" value="N-reg_PII"/>
</dbReference>
<dbReference type="SUPFAM" id="SSF54913">
    <property type="entry name" value="GlnB-like"/>
    <property type="match status" value="2"/>
</dbReference>
<dbReference type="Proteomes" id="UP001179600">
    <property type="component" value="Chromosome"/>
</dbReference>
<name>A0AAE9XFC3_9ENTE</name>
<dbReference type="Pfam" id="PF00543">
    <property type="entry name" value="P-II"/>
    <property type="match status" value="1"/>
</dbReference>